<dbReference type="RefSeq" id="WP_059138968.1">
    <property type="nucleotide sequence ID" value="NZ_LMBR01000132.1"/>
</dbReference>
<feature type="domain" description="Glycosyl transferase family 1" evidence="1">
    <location>
        <begin position="174"/>
        <end position="328"/>
    </location>
</feature>
<reference evidence="3 4" key="1">
    <citation type="submission" date="2015-10" db="EMBL/GenBank/DDBJ databases">
        <title>Draft Genome Sequence of Chlorobium limicola strain Frasassi Growing under Artificial Lighting in the Frasassi Cave System.</title>
        <authorList>
            <person name="Mansor M."/>
            <person name="Macalady J."/>
        </authorList>
    </citation>
    <scope>NUCLEOTIDE SEQUENCE [LARGE SCALE GENOMIC DNA]</scope>
    <source>
        <strain evidence="3 4">Frasassi</strain>
    </source>
</reference>
<dbReference type="Pfam" id="PF13439">
    <property type="entry name" value="Glyco_transf_4"/>
    <property type="match status" value="1"/>
</dbReference>
<protein>
    <submittedName>
        <fullName evidence="3">Glycosyl transferase</fullName>
    </submittedName>
</protein>
<name>A0A101JLQ2_CHLLI</name>
<dbReference type="InterPro" id="IPR001296">
    <property type="entry name" value="Glyco_trans_1"/>
</dbReference>
<dbReference type="Proteomes" id="UP000053937">
    <property type="component" value="Unassembled WGS sequence"/>
</dbReference>
<comment type="caution">
    <text evidence="3">The sequence shown here is derived from an EMBL/GenBank/DDBJ whole genome shotgun (WGS) entry which is preliminary data.</text>
</comment>
<dbReference type="Pfam" id="PF00534">
    <property type="entry name" value="Glycos_transf_1"/>
    <property type="match status" value="1"/>
</dbReference>
<dbReference type="AlphaFoldDB" id="A0A101JLQ2"/>
<evidence type="ECO:0000259" key="1">
    <source>
        <dbReference type="Pfam" id="PF00534"/>
    </source>
</evidence>
<dbReference type="EMBL" id="LMBR01000132">
    <property type="protein sequence ID" value="KUL28701.1"/>
    <property type="molecule type" value="Genomic_DNA"/>
</dbReference>
<keyword evidence="3" id="KW-0808">Transferase</keyword>
<dbReference type="OrthoDB" id="9790710at2"/>
<evidence type="ECO:0000313" key="3">
    <source>
        <dbReference type="EMBL" id="KUL28701.1"/>
    </source>
</evidence>
<proteinExistence type="predicted"/>
<dbReference type="GO" id="GO:0016757">
    <property type="term" value="F:glycosyltransferase activity"/>
    <property type="evidence" value="ECO:0007669"/>
    <property type="project" value="InterPro"/>
</dbReference>
<dbReference type="InterPro" id="IPR028098">
    <property type="entry name" value="Glyco_trans_4-like_N"/>
</dbReference>
<dbReference type="PANTHER" id="PTHR12526">
    <property type="entry name" value="GLYCOSYLTRANSFERASE"/>
    <property type="match status" value="1"/>
</dbReference>
<dbReference type="SUPFAM" id="SSF53756">
    <property type="entry name" value="UDP-Glycosyltransferase/glycogen phosphorylase"/>
    <property type="match status" value="1"/>
</dbReference>
<dbReference type="Gene3D" id="3.40.50.2000">
    <property type="entry name" value="Glycogen Phosphorylase B"/>
    <property type="match status" value="2"/>
</dbReference>
<organism evidence="3 4">
    <name type="scientific">Chlorobium limicola</name>
    <dbReference type="NCBI Taxonomy" id="1092"/>
    <lineage>
        <taxon>Bacteria</taxon>
        <taxon>Pseudomonadati</taxon>
        <taxon>Chlorobiota</taxon>
        <taxon>Chlorobiia</taxon>
        <taxon>Chlorobiales</taxon>
        <taxon>Chlorobiaceae</taxon>
        <taxon>Chlorobium/Pelodictyon group</taxon>
        <taxon>Chlorobium</taxon>
    </lineage>
</organism>
<accession>A0A101JLQ2</accession>
<feature type="domain" description="Glycosyltransferase subfamily 4-like N-terminal" evidence="2">
    <location>
        <begin position="12"/>
        <end position="159"/>
    </location>
</feature>
<evidence type="ECO:0000259" key="2">
    <source>
        <dbReference type="Pfam" id="PF13439"/>
    </source>
</evidence>
<gene>
    <name evidence="3" type="ORF">ASB62_05520</name>
</gene>
<sequence length="355" mass="40359">MNILLMNSSRTWGGTEKWTRMAAETLAADHQVFLAYRREIVGSRFGIQKYRLPCLSHIDLYTLILLVKIIRKEGIEVIIPTKRKDYLLAGIAGRITRTPVIVRLGADRRLRWPWQRLMYATLPGGLIVNAEKIKETLLKTGWFRQERIKVIYNGLDTEEIDRRKDEPCIKPFPFTIGALGRITRNKGFDYLIRSFAIFLKNNPHADAGIAIMGEGADQQEFESLASRLDVAERVRFTGFVANPYPMLQKCDIFAMTSTNEGLSNALLEAMYLGCAPVSTFAGGVREVIDEGSNGFLVEYGDEEHLASLIERLYRNENERKIISRKAKETVVRQFTIPVMTESIAAFCKEISDMQP</sequence>
<keyword evidence="4" id="KW-1185">Reference proteome</keyword>
<evidence type="ECO:0000313" key="4">
    <source>
        <dbReference type="Proteomes" id="UP000053937"/>
    </source>
</evidence>
<dbReference type="CDD" id="cd03811">
    <property type="entry name" value="GT4_GT28_WabH-like"/>
    <property type="match status" value="1"/>
</dbReference>